<evidence type="ECO:0000313" key="3">
    <source>
        <dbReference type="Proteomes" id="UP000245956"/>
    </source>
</evidence>
<dbReference type="Proteomes" id="UP000245956">
    <property type="component" value="Unassembled WGS sequence"/>
</dbReference>
<name>A0A2U3EII3_PURLI</name>
<sequence length="191" mass="20359">MGVLWQAVQWTDSAAHRRSTATLEAAQAAHTPRACFNHHHLTCAAWLCSLGRRRRRQPARSPATPIGRALAPPTSFIFASLDGGWHGHGHEAWDGLDGLNAWMDWGGSGGRSDATPQTPRPLHSTSTLKHPLGSSWVLLGPLGSSWVLLILHSGAPKSLPLSLSPTPQSLSGLDNTAMLARLAPGGKDSRL</sequence>
<accession>A0A2U3EII3</accession>
<gene>
    <name evidence="2" type="ORF">PCL_07607</name>
</gene>
<protein>
    <submittedName>
        <fullName evidence="2">Uncharacterized protein</fullName>
    </submittedName>
</protein>
<evidence type="ECO:0000256" key="1">
    <source>
        <dbReference type="SAM" id="MobiDB-lite"/>
    </source>
</evidence>
<feature type="region of interest" description="Disordered" evidence="1">
    <location>
        <begin position="107"/>
        <end position="126"/>
    </location>
</feature>
<organism evidence="2 3">
    <name type="scientific">Purpureocillium lilacinum</name>
    <name type="common">Paecilomyces lilacinus</name>
    <dbReference type="NCBI Taxonomy" id="33203"/>
    <lineage>
        <taxon>Eukaryota</taxon>
        <taxon>Fungi</taxon>
        <taxon>Dikarya</taxon>
        <taxon>Ascomycota</taxon>
        <taxon>Pezizomycotina</taxon>
        <taxon>Sordariomycetes</taxon>
        <taxon>Hypocreomycetidae</taxon>
        <taxon>Hypocreales</taxon>
        <taxon>Ophiocordycipitaceae</taxon>
        <taxon>Purpureocillium</taxon>
    </lineage>
</organism>
<reference evidence="2 3" key="1">
    <citation type="journal article" date="2016" name="Front. Microbiol.">
        <title>Genome and transcriptome sequences reveal the specific parasitism of the nematophagous Purpureocillium lilacinum 36-1.</title>
        <authorList>
            <person name="Xie J."/>
            <person name="Li S."/>
            <person name="Mo C."/>
            <person name="Xiao X."/>
            <person name="Peng D."/>
            <person name="Wang G."/>
            <person name="Xiao Y."/>
        </authorList>
    </citation>
    <scope>NUCLEOTIDE SEQUENCE [LARGE SCALE GENOMIC DNA]</scope>
    <source>
        <strain evidence="2 3">36-1</strain>
    </source>
</reference>
<proteinExistence type="predicted"/>
<dbReference type="EMBL" id="LCWV01000003">
    <property type="protein sequence ID" value="PWI74293.1"/>
    <property type="molecule type" value="Genomic_DNA"/>
</dbReference>
<comment type="caution">
    <text evidence="2">The sequence shown here is derived from an EMBL/GenBank/DDBJ whole genome shotgun (WGS) entry which is preliminary data.</text>
</comment>
<evidence type="ECO:0000313" key="2">
    <source>
        <dbReference type="EMBL" id="PWI74293.1"/>
    </source>
</evidence>
<dbReference type="AlphaFoldDB" id="A0A2U3EII3"/>